<proteinExistence type="predicted"/>
<protein>
    <submittedName>
        <fullName evidence="4">Uncharacterized protein</fullName>
    </submittedName>
</protein>
<evidence type="ECO:0000259" key="3">
    <source>
        <dbReference type="Pfam" id="PF26640"/>
    </source>
</evidence>
<dbReference type="RefSeq" id="XP_016635978.1">
    <property type="nucleotide sequence ID" value="XM_016772508.1"/>
</dbReference>
<dbReference type="VEuPathDB" id="FungiDB:Z520_01994"/>
<dbReference type="Pfam" id="PF06985">
    <property type="entry name" value="HET"/>
    <property type="match status" value="1"/>
</dbReference>
<dbReference type="PANTHER" id="PTHR10622:SF10">
    <property type="entry name" value="HET DOMAIN-CONTAINING PROTEIN"/>
    <property type="match status" value="1"/>
</dbReference>
<dbReference type="PANTHER" id="PTHR10622">
    <property type="entry name" value="HET DOMAIN-CONTAINING PROTEIN"/>
    <property type="match status" value="1"/>
</dbReference>
<dbReference type="SMART" id="SM00248">
    <property type="entry name" value="ANK"/>
    <property type="match status" value="3"/>
</dbReference>
<gene>
    <name evidence="4" type="ORF">Z520_01994</name>
</gene>
<dbReference type="InterPro" id="IPR010730">
    <property type="entry name" value="HET"/>
</dbReference>
<dbReference type="OrthoDB" id="674604at2759"/>
<feature type="repeat" description="ANK" evidence="1">
    <location>
        <begin position="440"/>
        <end position="472"/>
    </location>
</feature>
<feature type="domain" description="DUF8212" evidence="3">
    <location>
        <begin position="232"/>
        <end position="264"/>
    </location>
</feature>
<dbReference type="EMBL" id="KN848064">
    <property type="protein sequence ID" value="KIY01856.1"/>
    <property type="molecule type" value="Genomic_DNA"/>
</dbReference>
<dbReference type="PROSITE" id="PS50088">
    <property type="entry name" value="ANK_REPEAT"/>
    <property type="match status" value="2"/>
</dbReference>
<organism evidence="4 5">
    <name type="scientific">Fonsecaea multimorphosa CBS 102226</name>
    <dbReference type="NCBI Taxonomy" id="1442371"/>
    <lineage>
        <taxon>Eukaryota</taxon>
        <taxon>Fungi</taxon>
        <taxon>Dikarya</taxon>
        <taxon>Ascomycota</taxon>
        <taxon>Pezizomycotina</taxon>
        <taxon>Eurotiomycetes</taxon>
        <taxon>Chaetothyriomycetidae</taxon>
        <taxon>Chaetothyriales</taxon>
        <taxon>Herpotrichiellaceae</taxon>
        <taxon>Fonsecaea</taxon>
    </lineage>
</organism>
<dbReference type="STRING" id="1442371.A0A0D2HIY2"/>
<keyword evidence="5" id="KW-1185">Reference proteome</keyword>
<dbReference type="InterPro" id="IPR058525">
    <property type="entry name" value="DUF8212"/>
</dbReference>
<feature type="repeat" description="ANK" evidence="1">
    <location>
        <begin position="407"/>
        <end position="439"/>
    </location>
</feature>
<dbReference type="Pfam" id="PF12796">
    <property type="entry name" value="Ank_2"/>
    <property type="match status" value="1"/>
</dbReference>
<reference evidence="4 5" key="1">
    <citation type="submission" date="2015-01" db="EMBL/GenBank/DDBJ databases">
        <title>The Genome Sequence of Fonsecaea multimorphosa CBS 102226.</title>
        <authorList>
            <consortium name="The Broad Institute Genomics Platform"/>
            <person name="Cuomo C."/>
            <person name="de Hoog S."/>
            <person name="Gorbushina A."/>
            <person name="Stielow B."/>
            <person name="Teixiera M."/>
            <person name="Abouelleil A."/>
            <person name="Chapman S.B."/>
            <person name="Priest M."/>
            <person name="Young S.K."/>
            <person name="Wortman J."/>
            <person name="Nusbaum C."/>
            <person name="Birren B."/>
        </authorList>
    </citation>
    <scope>NUCLEOTIDE SEQUENCE [LARGE SCALE GENOMIC DNA]</scope>
    <source>
        <strain evidence="4 5">CBS 102226</strain>
    </source>
</reference>
<dbReference type="InterPro" id="IPR002110">
    <property type="entry name" value="Ankyrin_rpt"/>
</dbReference>
<dbReference type="SUPFAM" id="SSF48403">
    <property type="entry name" value="Ankyrin repeat"/>
    <property type="match status" value="1"/>
</dbReference>
<dbReference type="GeneID" id="27707740"/>
<dbReference type="Gene3D" id="1.25.40.20">
    <property type="entry name" value="Ankyrin repeat-containing domain"/>
    <property type="match status" value="1"/>
</dbReference>
<evidence type="ECO:0000313" key="5">
    <source>
        <dbReference type="Proteomes" id="UP000053411"/>
    </source>
</evidence>
<evidence type="ECO:0000256" key="1">
    <source>
        <dbReference type="PROSITE-ProRule" id="PRU00023"/>
    </source>
</evidence>
<evidence type="ECO:0000313" key="4">
    <source>
        <dbReference type="EMBL" id="KIY01856.1"/>
    </source>
</evidence>
<dbReference type="AlphaFoldDB" id="A0A0D2HIY2"/>
<sequence>MRLINTATLDLKEFEGEDVPLYSILSHTWGEDEVTYQDVQAGRAEGKLGYQKIKNACKRAAADGFEYIWIDTCCIDKKSSAELSEAINSMCRWYHEAIVCYAYLADVSSSIADTPTTSGIHCNTPPRSGIPFRKSRWFTRGWTLQELLMPQVVVFLSSDWQEIGTKSSLREVISKITRIPLHFLQGGVDSANIAEKMSWASKRKTKRVEDEAYCLMGLFGVHMPLLYGEGKNAFIRLQEEIMRVSDDHSIFAWKGISHGDPLAKSPAAFKSSGGIKNMHQPTPLTTGITVSSQGIHSKLPVSKWATHGRFHHTLLPCKMGGEPIAIYLEPIPETKHTYRGATRSFSTTFAPDFPNPQDHLVRDICIRRGRRPWRLKKFPLHDAAELGNKELVNFLIGKVAVDSENQFGLTPLFLASENGHLPVARLLLEKGADPNPTNILGETPISVAAKYGHESLVKLLLEKALASPGSDSSKTMLDYAERRRHAILVEALFEARQHRLQSYGH</sequence>
<dbReference type="InterPro" id="IPR036770">
    <property type="entry name" value="Ankyrin_rpt-contain_sf"/>
</dbReference>
<keyword evidence="1" id="KW-0040">ANK repeat</keyword>
<accession>A0A0D2HIY2</accession>
<name>A0A0D2HIY2_9EURO</name>
<evidence type="ECO:0000259" key="2">
    <source>
        <dbReference type="Pfam" id="PF06985"/>
    </source>
</evidence>
<dbReference type="Proteomes" id="UP000053411">
    <property type="component" value="Unassembled WGS sequence"/>
</dbReference>
<dbReference type="Pfam" id="PF00023">
    <property type="entry name" value="Ank"/>
    <property type="match status" value="1"/>
</dbReference>
<feature type="domain" description="Heterokaryon incompatibility" evidence="2">
    <location>
        <begin position="22"/>
        <end position="146"/>
    </location>
</feature>
<dbReference type="Pfam" id="PF26640">
    <property type="entry name" value="DUF8212"/>
    <property type="match status" value="1"/>
</dbReference>
<dbReference type="PROSITE" id="PS50297">
    <property type="entry name" value="ANK_REP_REGION"/>
    <property type="match status" value="2"/>
</dbReference>